<dbReference type="GO" id="GO:0006351">
    <property type="term" value="P:DNA-templated transcription"/>
    <property type="evidence" value="ECO:0007669"/>
    <property type="project" value="InterPro"/>
</dbReference>
<dbReference type="InterPro" id="IPR011262">
    <property type="entry name" value="DNA-dir_RNA_pol_insert"/>
</dbReference>
<evidence type="ECO:0000256" key="1">
    <source>
        <dbReference type="ARBA" id="ARBA00004123"/>
    </source>
</evidence>
<dbReference type="Proteomes" id="UP000046395">
    <property type="component" value="Unassembled WGS sequence"/>
</dbReference>
<evidence type="ECO:0000259" key="7">
    <source>
        <dbReference type="SMART" id="SM00662"/>
    </source>
</evidence>
<reference evidence="8" key="2">
    <citation type="submission" date="2014-03" db="EMBL/GenBank/DDBJ databases">
        <title>The whipworm genome and dual-species transcriptomics of an intimate host-pathogen interaction.</title>
        <authorList>
            <person name="Foth B.J."/>
            <person name="Tsai I.J."/>
            <person name="Reid A.J."/>
            <person name="Bancroft A.J."/>
            <person name="Nichol S."/>
            <person name="Tracey A."/>
            <person name="Holroyd N."/>
            <person name="Cotton J.A."/>
            <person name="Stanley E.J."/>
            <person name="Zarowiecki M."/>
            <person name="Liu J.Z."/>
            <person name="Huckvale T."/>
            <person name="Cooper P.J."/>
            <person name="Grencis R.K."/>
            <person name="Berriman M."/>
        </authorList>
    </citation>
    <scope>NUCLEOTIDE SEQUENCE [LARGE SCALE GENOMIC DNA]</scope>
    <source>
        <strain evidence="8">Edinburgh</strain>
    </source>
</reference>
<evidence type="ECO:0000256" key="2">
    <source>
        <dbReference type="ARBA" id="ARBA00022083"/>
    </source>
</evidence>
<reference evidence="9 10" key="3">
    <citation type="submission" date="2019-12" db="UniProtKB">
        <authorList>
            <consortium name="WormBaseParasite"/>
        </authorList>
    </citation>
    <scope>IDENTIFICATION</scope>
</reference>
<dbReference type="HAMAP" id="MF_00320">
    <property type="entry name" value="RNApol_arch_Rpo3"/>
    <property type="match status" value="1"/>
</dbReference>
<dbReference type="CDD" id="cd07032">
    <property type="entry name" value="RNAP_I_II_AC40"/>
    <property type="match status" value="1"/>
</dbReference>
<evidence type="ECO:0000256" key="5">
    <source>
        <dbReference type="ARBA" id="ARBA00023242"/>
    </source>
</evidence>
<organism evidence="8 9">
    <name type="scientific">Trichuris muris</name>
    <name type="common">Mouse whipworm</name>
    <dbReference type="NCBI Taxonomy" id="70415"/>
    <lineage>
        <taxon>Eukaryota</taxon>
        <taxon>Metazoa</taxon>
        <taxon>Ecdysozoa</taxon>
        <taxon>Nematoda</taxon>
        <taxon>Enoplea</taxon>
        <taxon>Dorylaimia</taxon>
        <taxon>Trichinellida</taxon>
        <taxon>Trichuridae</taxon>
        <taxon>Trichuris</taxon>
    </lineage>
</organism>
<dbReference type="Pfam" id="PF01000">
    <property type="entry name" value="RNA_pol_A_bac"/>
    <property type="match status" value="1"/>
</dbReference>
<dbReference type="GO" id="GO:0003677">
    <property type="term" value="F:DNA binding"/>
    <property type="evidence" value="ECO:0007669"/>
    <property type="project" value="InterPro"/>
</dbReference>
<dbReference type="InterPro" id="IPR033901">
    <property type="entry name" value="RNAPI/III_AC40"/>
</dbReference>
<dbReference type="GO" id="GO:0046983">
    <property type="term" value="F:protein dimerization activity"/>
    <property type="evidence" value="ECO:0007669"/>
    <property type="project" value="InterPro"/>
</dbReference>
<evidence type="ECO:0000313" key="10">
    <source>
        <dbReference type="WBParaSite" id="TMUE_3000013607.1"/>
    </source>
</evidence>
<dbReference type="InterPro" id="IPR001514">
    <property type="entry name" value="DNA-dir_RNA_pol_30-40kDasu_CS"/>
</dbReference>
<evidence type="ECO:0000256" key="3">
    <source>
        <dbReference type="ARBA" id="ARBA00022478"/>
    </source>
</evidence>
<dbReference type="GO" id="GO:0005666">
    <property type="term" value="C:RNA polymerase III complex"/>
    <property type="evidence" value="ECO:0007669"/>
    <property type="project" value="TreeGrafter"/>
</dbReference>
<dbReference type="PANTHER" id="PTHR11800:SF13">
    <property type="entry name" value="DNA-DIRECTED RNA POLYMERASES I AND III SUBUNIT RPAC1"/>
    <property type="match status" value="1"/>
</dbReference>
<dbReference type="SUPFAM" id="SSF55257">
    <property type="entry name" value="RBP11-like subunits of RNA polymerase"/>
    <property type="match status" value="1"/>
</dbReference>
<comment type="subcellular location">
    <subcellularLocation>
        <location evidence="1">Nucleus</location>
    </subcellularLocation>
</comment>
<reference evidence="8" key="1">
    <citation type="submission" date="2013-11" db="EMBL/GenBank/DDBJ databases">
        <authorList>
            <person name="Aslett M."/>
        </authorList>
    </citation>
    <scope>NUCLEOTIDE SEQUENCE [LARGE SCALE GENOMIC DNA]</scope>
    <source>
        <strain evidence="8">Edinburgh</strain>
    </source>
</reference>
<dbReference type="InterPro" id="IPR036643">
    <property type="entry name" value="RNApol_insert_sf"/>
</dbReference>
<dbReference type="Gene3D" id="2.170.120.12">
    <property type="entry name" value="DNA-directed RNA polymerase, insert domain"/>
    <property type="match status" value="1"/>
</dbReference>
<feature type="domain" description="DNA-directed RNA polymerase RpoA/D/Rpb3-type" evidence="7">
    <location>
        <begin position="53"/>
        <end position="329"/>
    </location>
</feature>
<keyword evidence="8" id="KW-1185">Reference proteome</keyword>
<dbReference type="NCBIfam" id="NF001988">
    <property type="entry name" value="PRK00783.1"/>
    <property type="match status" value="1"/>
</dbReference>
<dbReference type="STRING" id="70415.A0A5S6Q0J0"/>
<dbReference type="InterPro" id="IPR050518">
    <property type="entry name" value="Rpo3/RPB3_RNA_Pol_subunit"/>
</dbReference>
<accession>A0A5S6Q0J0</accession>
<evidence type="ECO:0000256" key="6">
    <source>
        <dbReference type="ARBA" id="ARBA00025804"/>
    </source>
</evidence>
<dbReference type="PROSITE" id="PS00446">
    <property type="entry name" value="RNA_POL_D_30KD"/>
    <property type="match status" value="1"/>
</dbReference>
<dbReference type="InterPro" id="IPR036603">
    <property type="entry name" value="RBP11-like"/>
</dbReference>
<keyword evidence="4" id="KW-0804">Transcription</keyword>
<evidence type="ECO:0000313" key="9">
    <source>
        <dbReference type="WBParaSite" id="TMUE_0000000750.1"/>
    </source>
</evidence>
<dbReference type="SMART" id="SM00662">
    <property type="entry name" value="RPOLD"/>
    <property type="match status" value="1"/>
</dbReference>
<dbReference type="WBParaSite" id="TMUE_0000000750.1">
    <property type="protein sequence ID" value="TMUE_0000000750.1"/>
    <property type="gene ID" value="WBGene00296674"/>
</dbReference>
<dbReference type="GO" id="GO:0003899">
    <property type="term" value="F:DNA-directed RNA polymerase activity"/>
    <property type="evidence" value="ECO:0007669"/>
    <property type="project" value="InterPro"/>
</dbReference>
<protein>
    <recommendedName>
        <fullName evidence="2">DNA-directed RNA polymerases I and III subunit RPAC1</fullName>
    </recommendedName>
</protein>
<dbReference type="PANTHER" id="PTHR11800">
    <property type="entry name" value="DNA-DIRECTED RNA POLYMERASE"/>
    <property type="match status" value="1"/>
</dbReference>
<dbReference type="InterPro" id="IPR011263">
    <property type="entry name" value="DNA-dir_RNA_pol_RpoA/D/Rpb3"/>
</dbReference>
<dbReference type="WBParaSite" id="TMUE_3000013607.1">
    <property type="protein sequence ID" value="TMUE_3000013607.1"/>
    <property type="gene ID" value="WBGene00289924"/>
</dbReference>
<proteinExistence type="inferred from homology"/>
<keyword evidence="5" id="KW-0539">Nucleus</keyword>
<dbReference type="Gene3D" id="3.30.1360.10">
    <property type="entry name" value="RNA polymerase, RBP11-like subunit"/>
    <property type="match status" value="1"/>
</dbReference>
<evidence type="ECO:0000313" key="8">
    <source>
        <dbReference type="Proteomes" id="UP000046395"/>
    </source>
</evidence>
<dbReference type="AlphaFoldDB" id="A0A5S6Q0J0"/>
<sequence length="339" mass="38350">MADGNVKQRFVYRREYVDAPYEWNRSEFTEGQWDVEEYAKHVSMEVIEMSDDSVEFDIRNLHPSFVNALRRILIAEVPTVAIEKVHLFQNTSVIADEVLAHRLGLIPLAVNPKKLSWVEPGKELNEQNSLLFRLNVRCKLEAKSGSKKEKQVVNSKVYSKDLSWVPLNGQDDVFKGKPPRPAVPDILIAKLALSDELECDCYCVKGIGRDHAKFSPVCACFFRFHPEIVLRRDFYDEEAELLKAHMSKGVIDCIPCEGGRKKAVVSNARLETFCGNHFRIPELAEAVMVTSKMDHVIFTVESVGQMKAAKAVAEAFEVMVAKCDKLLKALDFANSEMPT</sequence>
<dbReference type="GO" id="GO:0005736">
    <property type="term" value="C:RNA polymerase I complex"/>
    <property type="evidence" value="ECO:0007669"/>
    <property type="project" value="TreeGrafter"/>
</dbReference>
<dbReference type="InterPro" id="IPR022842">
    <property type="entry name" value="RNAP_Rpo3/Rpb3/RPAC1"/>
</dbReference>
<dbReference type="SUPFAM" id="SSF56553">
    <property type="entry name" value="Insert subdomain of RNA polymerase alpha subunit"/>
    <property type="match status" value="1"/>
</dbReference>
<dbReference type="Pfam" id="PF01193">
    <property type="entry name" value="RNA_pol_L"/>
    <property type="match status" value="1"/>
</dbReference>
<comment type="similarity">
    <text evidence="6">Belongs to the archaeal Rpo3/eukaryotic RPB3 RNA polymerase subunit family.</text>
</comment>
<name>A0A5S6Q0J0_TRIMR</name>
<keyword evidence="3" id="KW-0240">DNA-directed RNA polymerase</keyword>
<evidence type="ECO:0000256" key="4">
    <source>
        <dbReference type="ARBA" id="ARBA00023163"/>
    </source>
</evidence>